<dbReference type="STRING" id="754436.JCM19237_4647"/>
<dbReference type="AlphaFoldDB" id="A0A090QWF9"/>
<feature type="transmembrane region" description="Helical" evidence="1">
    <location>
        <begin position="56"/>
        <end position="75"/>
    </location>
</feature>
<evidence type="ECO:0000313" key="2">
    <source>
        <dbReference type="EMBL" id="GAL07231.1"/>
    </source>
</evidence>
<dbReference type="Gene3D" id="1.20.1250.20">
    <property type="entry name" value="MFS general substrate transporter like domains"/>
    <property type="match status" value="1"/>
</dbReference>
<keyword evidence="1" id="KW-1133">Transmembrane helix</keyword>
<name>A0A090QWF9_9GAMM</name>
<proteinExistence type="predicted"/>
<organism evidence="2 3">
    <name type="scientific">Photobacterium aphoticum</name>
    <dbReference type="NCBI Taxonomy" id="754436"/>
    <lineage>
        <taxon>Bacteria</taxon>
        <taxon>Pseudomonadati</taxon>
        <taxon>Pseudomonadota</taxon>
        <taxon>Gammaproteobacteria</taxon>
        <taxon>Vibrionales</taxon>
        <taxon>Vibrionaceae</taxon>
        <taxon>Photobacterium</taxon>
    </lineage>
</organism>
<comment type="caution">
    <text evidence="2">The sequence shown here is derived from an EMBL/GenBank/DDBJ whole genome shotgun (WGS) entry which is preliminary data.</text>
</comment>
<dbReference type="EMBL" id="BBMN01000015">
    <property type="protein sequence ID" value="GAL07231.1"/>
    <property type="molecule type" value="Genomic_DNA"/>
</dbReference>
<dbReference type="InterPro" id="IPR036259">
    <property type="entry name" value="MFS_trans_sf"/>
</dbReference>
<evidence type="ECO:0000313" key="3">
    <source>
        <dbReference type="Proteomes" id="UP000029227"/>
    </source>
</evidence>
<sequence length="95" mass="10473">MIAFIMQGINMALFATFTSDFTLMIGAALAGVGYGTLLAVFPSITADYYGLKNYGANYGVLYTAWGVSGFIGLWLQLWRLIQPVLTHWLTLSVRQ</sequence>
<keyword evidence="1" id="KW-0472">Membrane</keyword>
<evidence type="ECO:0000256" key="1">
    <source>
        <dbReference type="SAM" id="Phobius"/>
    </source>
</evidence>
<dbReference type="SUPFAM" id="SSF103473">
    <property type="entry name" value="MFS general substrate transporter"/>
    <property type="match status" value="1"/>
</dbReference>
<feature type="transmembrane region" description="Helical" evidence="1">
    <location>
        <begin position="21"/>
        <end position="44"/>
    </location>
</feature>
<gene>
    <name evidence="2" type="ORF">JCM19237_4647</name>
</gene>
<keyword evidence="1" id="KW-0812">Transmembrane</keyword>
<dbReference type="eggNOG" id="COG2223">
    <property type="taxonomic scope" value="Bacteria"/>
</dbReference>
<protein>
    <submittedName>
        <fullName evidence="2">Oxalate/formate antiporter</fullName>
    </submittedName>
</protein>
<dbReference type="Proteomes" id="UP000029227">
    <property type="component" value="Unassembled WGS sequence"/>
</dbReference>
<accession>A0A090QWF9</accession>
<reference evidence="2 3" key="1">
    <citation type="journal article" date="2014" name="Genome Announc.">
        <title>Draft Genome Sequences of Two Vibrionaceae Species, Vibrio ponticus C121 and Photobacterium aphoticum C119, Isolated as Coral Reef Microbiota.</title>
        <authorList>
            <person name="Al-saari N."/>
            <person name="Meirelles P.M."/>
            <person name="Mino S."/>
            <person name="Suda W."/>
            <person name="Oshima K."/>
            <person name="Hattori M."/>
            <person name="Ohkuma M."/>
            <person name="Thompson F.L."/>
            <person name="Gomez-Gil B."/>
            <person name="Sawabe T."/>
            <person name="Sawabe T."/>
        </authorList>
    </citation>
    <scope>NUCLEOTIDE SEQUENCE [LARGE SCALE GENOMIC DNA]</scope>
    <source>
        <strain evidence="2 3">JCM 19237</strain>
    </source>
</reference>